<dbReference type="GO" id="GO:0046856">
    <property type="term" value="P:phosphatidylinositol dephosphorylation"/>
    <property type="evidence" value="ECO:0007669"/>
    <property type="project" value="InterPro"/>
</dbReference>
<dbReference type="EMBL" id="JAHHUM010000035">
    <property type="protein sequence ID" value="KAK5623324.1"/>
    <property type="molecule type" value="Genomic_DNA"/>
</dbReference>
<keyword evidence="9" id="KW-0968">Cytoplasmic vesicle</keyword>
<organism evidence="12 13">
    <name type="scientific">Crenichthys baileyi</name>
    <name type="common">White River springfish</name>
    <dbReference type="NCBI Taxonomy" id="28760"/>
    <lineage>
        <taxon>Eukaryota</taxon>
        <taxon>Metazoa</taxon>
        <taxon>Chordata</taxon>
        <taxon>Craniata</taxon>
        <taxon>Vertebrata</taxon>
        <taxon>Euteleostomi</taxon>
        <taxon>Actinopterygii</taxon>
        <taxon>Neopterygii</taxon>
        <taxon>Teleostei</taxon>
        <taxon>Neoteleostei</taxon>
        <taxon>Acanthomorphata</taxon>
        <taxon>Ovalentaria</taxon>
        <taxon>Atherinomorphae</taxon>
        <taxon>Cyprinodontiformes</taxon>
        <taxon>Goodeidae</taxon>
        <taxon>Crenichthys</taxon>
    </lineage>
</organism>
<feature type="compositionally biased region" description="Polar residues" evidence="10">
    <location>
        <begin position="1"/>
        <end position="22"/>
    </location>
</feature>
<dbReference type="Pfam" id="PF21310">
    <property type="entry name" value="OCRL-like_ASH"/>
    <property type="match status" value="1"/>
</dbReference>
<dbReference type="Pfam" id="PF22669">
    <property type="entry name" value="Exo_endo_phos2"/>
    <property type="match status" value="1"/>
</dbReference>
<dbReference type="GO" id="GO:0031901">
    <property type="term" value="C:early endosome membrane"/>
    <property type="evidence" value="ECO:0007669"/>
    <property type="project" value="UniProtKB-SubCell"/>
</dbReference>
<evidence type="ECO:0000256" key="10">
    <source>
        <dbReference type="SAM" id="MobiDB-lite"/>
    </source>
</evidence>
<dbReference type="Pfam" id="PF16776">
    <property type="entry name" value="INPP5B_PH"/>
    <property type="match status" value="1"/>
</dbReference>
<keyword evidence="8" id="KW-0472">Membrane</keyword>
<accession>A0AAV9SPL4</accession>
<dbReference type="FunFam" id="1.10.555.10:FF:000012">
    <property type="entry name" value="Putative inositol polyphosphate 5-phosphatase OCRL-1"/>
    <property type="match status" value="1"/>
</dbReference>
<dbReference type="PROSITE" id="PS50238">
    <property type="entry name" value="RHOGAP"/>
    <property type="match status" value="1"/>
</dbReference>
<evidence type="ECO:0000259" key="11">
    <source>
        <dbReference type="PROSITE" id="PS50238"/>
    </source>
</evidence>
<dbReference type="InterPro" id="IPR048869">
    <property type="entry name" value="OCRL-1_2_ASH"/>
</dbReference>
<dbReference type="SUPFAM" id="SSF56219">
    <property type="entry name" value="DNase I-like"/>
    <property type="match status" value="1"/>
</dbReference>
<dbReference type="InterPro" id="IPR013783">
    <property type="entry name" value="Ig-like_fold"/>
</dbReference>
<dbReference type="GO" id="GO:0007165">
    <property type="term" value="P:signal transduction"/>
    <property type="evidence" value="ECO:0007669"/>
    <property type="project" value="InterPro"/>
</dbReference>
<dbReference type="InterPro" id="IPR046985">
    <property type="entry name" value="IP5"/>
</dbReference>
<sequence length="1109" mass="125602">MTQLPDTNTPMAASSSAVTPTESTYSTAYGGSNTSTTSNSSMNMMYCPYFSCYYSECYSMYNSKNASACVSGESCQLLRSMGMWYNGNKCHKGSCTGETCYKDFKSQTLETCSSTQPHCQLRKETAEFVWKAGCSNCTGYTACKDTTKPPCNLECCTATTTSCLMLNGTLNVPSFATRESRLLGLIESAKEHAIFIYTHRRMAITADDVSLEDIIPISLDFAVVEGADTRLRMSYKGEELELRLPFGSHSRLFLCEVNKAWSDVCRSPTQLPKFEWINKYKKALTSQEAVKKDPAPLDAFPNKSNQRQGIVELAVFSAKLQETGSMLSHTSHSAINYSYLECKKVSDKKGSLEKVKSSNSFTQKSKVNSSQDNQSISSREERDDLVRSSSHTASNKAQILAMPQFGLRDNLIRCEMLTKEDSYTYLEDFSFFLGTYNVNGQTPKESLRPWLSCTPKPPDIYCLGFQELDLSKEAFFFYDSPKEQEWMKAVSEALHGEAKYALVKLVRLVGIMLIFYVKKEHAEFISDVEAESVGTGIMGRMQRDTPLVPLLSSSHLESAWKEICLKSLFPLLFLFLAELEGNKGAVAIRFRFHNSDICVVNSHLAAHVEEYERRNQDFKDICSRLQFRQLDPTQPPLTIMKHNVILWIGDLNYRISDLDVDSVKDLIIKKDFETLHSYDQLKRQIDEEAVFVGFKEGDIDFQPTYKYDTGSDKWDTSEKCRIPAWCDRILWKGKNIQQEHYQSHMAVRSSDHKPVSSMLVIGIKRVNSEAYKKTFEEIVRNIDKMENECIPSLSLSKREFDFKDVKFMQHQAETLSLLNDGQVPCQFEFIPKPNESTYSKPWLTANPSKGFIPEGGSVVIELEVFVNRSTAPDLNCGKQEIEDILVLHLERGKDYFISVTGNYLPSCYGTSIYSLCHMREPIKDMPIKTLLELAETSPDNEAGTTEKPLDIPKELWMMVDHLFRNAVNQEDLFQQPGLRTEFAEIRDCLDSGMPDSLPGSNHSVAEALLLFLDALPEPVIPFCFYQQCLDSCSSAGQCEKVISTLPQCHKNVFNYLAAFLRELLKNSANNRLDVSILATIFASMLLRSPKKQDFAEKTKTQEFFQHFLT</sequence>
<dbReference type="CDD" id="cd04380">
    <property type="entry name" value="RhoGAP_OCRL1"/>
    <property type="match status" value="1"/>
</dbReference>
<dbReference type="InterPro" id="IPR008936">
    <property type="entry name" value="Rho_GTPase_activation_prot"/>
</dbReference>
<comment type="similarity">
    <text evidence="3">Belongs to the inositol 1,4,5-trisphosphate 5-phosphatase type II family.</text>
</comment>
<dbReference type="InterPro" id="IPR031896">
    <property type="entry name" value="INPP5B_PH_dom"/>
</dbReference>
<dbReference type="EC" id="3.1.3.36" evidence="4"/>
<dbReference type="Pfam" id="PF00620">
    <property type="entry name" value="RhoGAP"/>
    <property type="match status" value="1"/>
</dbReference>
<evidence type="ECO:0000256" key="5">
    <source>
        <dbReference type="ARBA" id="ARBA00022753"/>
    </source>
</evidence>
<dbReference type="CDD" id="cd09093">
    <property type="entry name" value="INPP5c_INPP5B"/>
    <property type="match status" value="1"/>
</dbReference>
<dbReference type="InterPro" id="IPR000300">
    <property type="entry name" value="IPPc"/>
</dbReference>
<feature type="compositionally biased region" description="Polar residues" evidence="10">
    <location>
        <begin position="357"/>
        <end position="377"/>
    </location>
</feature>
<evidence type="ECO:0000256" key="7">
    <source>
        <dbReference type="ARBA" id="ARBA00023098"/>
    </source>
</evidence>
<dbReference type="InterPro" id="IPR037793">
    <property type="entry name" value="OCRL1/INPP5B_INPP5c"/>
</dbReference>
<gene>
    <name evidence="12" type="ORF">CRENBAI_015923</name>
</gene>
<dbReference type="GO" id="GO:0005829">
    <property type="term" value="C:cytosol"/>
    <property type="evidence" value="ECO:0007669"/>
    <property type="project" value="TreeGrafter"/>
</dbReference>
<dbReference type="InterPro" id="IPR036691">
    <property type="entry name" value="Endo/exonu/phosph_ase_sf"/>
</dbReference>
<dbReference type="InterPro" id="IPR000198">
    <property type="entry name" value="RhoGAP_dom"/>
</dbReference>
<feature type="region of interest" description="Disordered" evidence="10">
    <location>
        <begin position="1"/>
        <end position="28"/>
    </location>
</feature>
<dbReference type="SUPFAM" id="SSF48350">
    <property type="entry name" value="GTPase activation domain, GAP"/>
    <property type="match status" value="1"/>
</dbReference>
<dbReference type="SMART" id="SM00324">
    <property type="entry name" value="RhoGAP"/>
    <property type="match status" value="1"/>
</dbReference>
<evidence type="ECO:0000256" key="6">
    <source>
        <dbReference type="ARBA" id="ARBA00022801"/>
    </source>
</evidence>
<evidence type="ECO:0000256" key="2">
    <source>
        <dbReference type="ARBA" id="ARBA00004580"/>
    </source>
</evidence>
<comment type="subcellular location">
    <subcellularLocation>
        <location evidence="2">Cytoplasmic vesicle</location>
        <location evidence="2">Phagosome membrane</location>
    </subcellularLocation>
    <subcellularLocation>
        <location evidence="1">Early endosome membrane</location>
    </subcellularLocation>
</comment>
<dbReference type="Gene3D" id="1.10.555.10">
    <property type="entry name" value="Rho GTPase activation protein"/>
    <property type="match status" value="1"/>
</dbReference>
<dbReference type="Gene3D" id="2.60.40.10">
    <property type="entry name" value="Immunoglobulins"/>
    <property type="match status" value="1"/>
</dbReference>
<evidence type="ECO:0000256" key="4">
    <source>
        <dbReference type="ARBA" id="ARBA00013044"/>
    </source>
</evidence>
<dbReference type="Gene3D" id="2.30.29.110">
    <property type="match status" value="1"/>
</dbReference>
<evidence type="ECO:0000256" key="9">
    <source>
        <dbReference type="ARBA" id="ARBA00023329"/>
    </source>
</evidence>
<dbReference type="GO" id="GO:0030670">
    <property type="term" value="C:phagocytic vesicle membrane"/>
    <property type="evidence" value="ECO:0007669"/>
    <property type="project" value="UniProtKB-SubCell"/>
</dbReference>
<keyword evidence="7" id="KW-0443">Lipid metabolism</keyword>
<evidence type="ECO:0000313" key="12">
    <source>
        <dbReference type="EMBL" id="KAK5623324.1"/>
    </source>
</evidence>
<dbReference type="PANTHER" id="PTHR11200:SF300">
    <property type="entry name" value="TYPE II INOSITOL 1,4,5-TRISPHOSPHATE 5-PHOSPHATASE"/>
    <property type="match status" value="1"/>
</dbReference>
<dbReference type="AlphaFoldDB" id="A0AAV9SPL4"/>
<keyword evidence="6" id="KW-0378">Hydrolase</keyword>
<evidence type="ECO:0000256" key="3">
    <source>
        <dbReference type="ARBA" id="ARBA00005910"/>
    </source>
</evidence>
<reference evidence="12 13" key="1">
    <citation type="submission" date="2021-06" db="EMBL/GenBank/DDBJ databases">
        <authorList>
            <person name="Palmer J.M."/>
        </authorList>
    </citation>
    <scope>NUCLEOTIDE SEQUENCE [LARGE SCALE GENOMIC DNA]</scope>
    <source>
        <strain evidence="12 13">MEX-2019</strain>
        <tissue evidence="12">Muscle</tissue>
    </source>
</reference>
<protein>
    <recommendedName>
        <fullName evidence="4">phosphoinositide 5-phosphatase</fullName>
        <ecNumber evidence="4">3.1.3.36</ecNumber>
    </recommendedName>
</protein>
<name>A0AAV9SPL4_9TELE</name>
<dbReference type="SMART" id="SM00128">
    <property type="entry name" value="IPPc"/>
    <property type="match status" value="1"/>
</dbReference>
<keyword evidence="13" id="KW-1185">Reference proteome</keyword>
<keyword evidence="5" id="KW-0967">Endosome</keyword>
<dbReference type="InterPro" id="IPR047078">
    <property type="entry name" value="RhoGAP_OCRL1"/>
</dbReference>
<dbReference type="PANTHER" id="PTHR11200">
    <property type="entry name" value="INOSITOL 5-PHOSPHATASE"/>
    <property type="match status" value="1"/>
</dbReference>
<dbReference type="Proteomes" id="UP001311232">
    <property type="component" value="Unassembled WGS sequence"/>
</dbReference>
<feature type="region of interest" description="Disordered" evidence="10">
    <location>
        <begin position="353"/>
        <end position="391"/>
    </location>
</feature>
<evidence type="ECO:0000313" key="13">
    <source>
        <dbReference type="Proteomes" id="UP001311232"/>
    </source>
</evidence>
<feature type="domain" description="Rho-GAP" evidence="11">
    <location>
        <begin position="931"/>
        <end position="1109"/>
    </location>
</feature>
<proteinExistence type="inferred from homology"/>
<evidence type="ECO:0000256" key="8">
    <source>
        <dbReference type="ARBA" id="ARBA00023136"/>
    </source>
</evidence>
<evidence type="ECO:0000256" key="1">
    <source>
        <dbReference type="ARBA" id="ARBA00004146"/>
    </source>
</evidence>
<dbReference type="Gene3D" id="3.60.10.10">
    <property type="entry name" value="Endonuclease/exonuclease/phosphatase"/>
    <property type="match status" value="1"/>
</dbReference>
<comment type="caution">
    <text evidence="12">The sequence shown here is derived from an EMBL/GenBank/DDBJ whole genome shotgun (WGS) entry which is preliminary data.</text>
</comment>
<dbReference type="GO" id="GO:0052658">
    <property type="term" value="F:inositol-1,4,5-trisphosphate 5-phosphatase activity"/>
    <property type="evidence" value="ECO:0007669"/>
    <property type="project" value="TreeGrafter"/>
</dbReference>
<dbReference type="GO" id="GO:0004439">
    <property type="term" value="F:phosphatidylinositol-4,5-bisphosphate 5-phosphatase activity"/>
    <property type="evidence" value="ECO:0007669"/>
    <property type="project" value="UniProtKB-EC"/>
</dbReference>
<dbReference type="FunFam" id="2.60.40.10:FF:000132">
    <property type="entry name" value="Inositol polyphosphate 5-phosphatase OCRL-1 isoform b"/>
    <property type="match status" value="1"/>
</dbReference>